<comment type="caution">
    <text evidence="3">The sequence shown here is derived from an EMBL/GenBank/DDBJ whole genome shotgun (WGS) entry which is preliminary data.</text>
</comment>
<dbReference type="AlphaFoldDB" id="A0A7X5UWN4"/>
<gene>
    <name evidence="3" type="ORF">FHR20_000580</name>
</gene>
<dbReference type="PANTHER" id="PTHR45947:SF3">
    <property type="entry name" value="SULFOQUINOVOSYL TRANSFERASE SQD2"/>
    <property type="match status" value="1"/>
</dbReference>
<feature type="domain" description="Glycosyl transferase family 1" evidence="1">
    <location>
        <begin position="223"/>
        <end position="383"/>
    </location>
</feature>
<keyword evidence="4" id="KW-1185">Reference proteome</keyword>
<dbReference type="InterPro" id="IPR050194">
    <property type="entry name" value="Glycosyltransferase_grp1"/>
</dbReference>
<dbReference type="Gene3D" id="3.40.50.2000">
    <property type="entry name" value="Glycogen Phosphorylase B"/>
    <property type="match status" value="2"/>
</dbReference>
<dbReference type="GO" id="GO:0016758">
    <property type="term" value="F:hexosyltransferase activity"/>
    <property type="evidence" value="ECO:0007669"/>
    <property type="project" value="TreeGrafter"/>
</dbReference>
<evidence type="ECO:0000259" key="2">
    <source>
        <dbReference type="Pfam" id="PF13579"/>
    </source>
</evidence>
<dbReference type="PANTHER" id="PTHR45947">
    <property type="entry name" value="SULFOQUINOVOSYL TRANSFERASE SQD2"/>
    <property type="match status" value="1"/>
</dbReference>
<dbReference type="SUPFAM" id="SSF53756">
    <property type="entry name" value="UDP-Glycosyltransferase/glycogen phosphorylase"/>
    <property type="match status" value="1"/>
</dbReference>
<dbReference type="CDD" id="cd03794">
    <property type="entry name" value="GT4_WbuB-like"/>
    <property type="match status" value="1"/>
</dbReference>
<dbReference type="Pfam" id="PF00534">
    <property type="entry name" value="Glycos_transf_1"/>
    <property type="match status" value="1"/>
</dbReference>
<evidence type="ECO:0000313" key="3">
    <source>
        <dbReference type="EMBL" id="NIJ63649.1"/>
    </source>
</evidence>
<evidence type="ECO:0000313" key="4">
    <source>
        <dbReference type="Proteomes" id="UP000564677"/>
    </source>
</evidence>
<dbReference type="EMBL" id="JAASQV010000001">
    <property type="protein sequence ID" value="NIJ63649.1"/>
    <property type="molecule type" value="Genomic_DNA"/>
</dbReference>
<name>A0A7X5UWN4_9SPHN</name>
<reference evidence="3 4" key="1">
    <citation type="submission" date="2020-03" db="EMBL/GenBank/DDBJ databases">
        <title>Genomic Encyclopedia of Type Strains, Phase IV (KMG-IV): sequencing the most valuable type-strain genomes for metagenomic binning, comparative biology and taxonomic classification.</title>
        <authorList>
            <person name="Goeker M."/>
        </authorList>
    </citation>
    <scope>NUCLEOTIDE SEQUENCE [LARGE SCALE GENOMIC DNA]</scope>
    <source>
        <strain evidence="3 4">DSM 4733</strain>
    </source>
</reference>
<dbReference type="InterPro" id="IPR001296">
    <property type="entry name" value="Glyco_trans_1"/>
</dbReference>
<accession>A0A7X5UWN4</accession>
<evidence type="ECO:0000259" key="1">
    <source>
        <dbReference type="Pfam" id="PF00534"/>
    </source>
</evidence>
<evidence type="ECO:0008006" key="5">
    <source>
        <dbReference type="Google" id="ProtNLM"/>
    </source>
</evidence>
<protein>
    <recommendedName>
        <fullName evidence="5">Glycosyltransferase WbuB</fullName>
    </recommendedName>
</protein>
<dbReference type="InterPro" id="IPR028098">
    <property type="entry name" value="Glyco_trans_4-like_N"/>
</dbReference>
<dbReference type="Pfam" id="PF13579">
    <property type="entry name" value="Glyco_trans_4_4"/>
    <property type="match status" value="1"/>
</dbReference>
<dbReference type="RefSeq" id="WP_167298130.1">
    <property type="nucleotide sequence ID" value="NZ_JAASQV010000001.1"/>
</dbReference>
<organism evidence="3 4">
    <name type="scientific">Sphingomonas leidyi</name>
    <dbReference type="NCBI Taxonomy" id="68569"/>
    <lineage>
        <taxon>Bacteria</taxon>
        <taxon>Pseudomonadati</taxon>
        <taxon>Pseudomonadota</taxon>
        <taxon>Alphaproteobacteria</taxon>
        <taxon>Sphingomonadales</taxon>
        <taxon>Sphingomonadaceae</taxon>
        <taxon>Sphingomonas</taxon>
    </lineage>
</organism>
<feature type="domain" description="Glycosyltransferase subfamily 4-like N-terminal" evidence="2">
    <location>
        <begin position="19"/>
        <end position="200"/>
    </location>
</feature>
<dbReference type="Proteomes" id="UP000564677">
    <property type="component" value="Unassembled WGS sequence"/>
</dbReference>
<proteinExistence type="predicted"/>
<sequence>MHILFLSDNFPPEVNAPASRTFEHCRQWVEAGHKVTVVTCAPNFPTGKLMNGYRNRLWQQEEIAGIRVIRVWSYITANEGFTKRTLDYLSYMVAGTIGALFVRKPDVIVGTSPQFFTAVAAWMVAFCKRRPWVFELRDIWPESIKTVGAVKEGIAIRLLERLEVFLYRASDRIVAVTHSFRDALARRGIDPAKIAVVTNGVDLSSFAPRPKDGVLVPELGLTGKFVAGYIGTHGMAHALETLLDAADRLARDPRGRDIVILMLGDGARKAALKAEAVSRGLDNLLFLDPVPKDQVSRYWSLLDVSIIHLRTSELFETVIPSKMFEALAMGIPILLGVRGEAADILNRSGGGETFTPESGEELAARLVALREDSALHRKYAEAGIAAAPQYERKALAARLADILADVASRRRGERGG</sequence>